<dbReference type="EMBL" id="MPDP01000311">
    <property type="protein sequence ID" value="KAK1448161.1"/>
    <property type="molecule type" value="Genomic_DNA"/>
</dbReference>
<keyword evidence="3" id="KW-1185">Reference proteome</keyword>
<dbReference type="Proteomes" id="UP001239213">
    <property type="component" value="Unassembled WGS sequence"/>
</dbReference>
<accession>A0AAI9XGJ2</accession>
<name>A0AAI9XGJ2_9PEZI</name>
<organism evidence="2 3">
    <name type="scientific">Colletotrichum cuscutae</name>
    <dbReference type="NCBI Taxonomy" id="1209917"/>
    <lineage>
        <taxon>Eukaryota</taxon>
        <taxon>Fungi</taxon>
        <taxon>Dikarya</taxon>
        <taxon>Ascomycota</taxon>
        <taxon>Pezizomycotina</taxon>
        <taxon>Sordariomycetes</taxon>
        <taxon>Hypocreomycetidae</taxon>
        <taxon>Glomerellales</taxon>
        <taxon>Glomerellaceae</taxon>
        <taxon>Colletotrichum</taxon>
        <taxon>Colletotrichum acutatum species complex</taxon>
    </lineage>
</organism>
<sequence length="345" mass="38324">MTTNVFRASNISDIILDNFNHNSNPTRTKITASYQTRTMASQTLLHPLRRHLPRIITRPSPFPTTTTAPPQTRLFSNTSTLRAKVVHPDIDRYIRYSLRDGPPRTSRPKPLFSLSHQCPWPKIIPTTAASSSFTSAFQPTPSQRRASSSSSITSSLDAKKLKDEEDRKELSRRSQRFESQLDALGILREDLIDRASHVYRENHRLSSHVNALNVITERMVSRGKILSELERRSAAGETILTDDCEYDGAGESTRDSNRSSAGSSTGDGIEAYLSDTDLAMCGVFVYLLFWGLCAACIAKMSSESPETRELKKVTASDGSLPRSAAEVKSKGGDEEVQELQYLAKP</sequence>
<feature type="compositionally biased region" description="Basic and acidic residues" evidence="1">
    <location>
        <begin position="157"/>
        <end position="174"/>
    </location>
</feature>
<evidence type="ECO:0000313" key="3">
    <source>
        <dbReference type="Proteomes" id="UP001239213"/>
    </source>
</evidence>
<feature type="region of interest" description="Disordered" evidence="1">
    <location>
        <begin position="244"/>
        <end position="266"/>
    </location>
</feature>
<comment type="caution">
    <text evidence="2">The sequence shown here is derived from an EMBL/GenBank/DDBJ whole genome shotgun (WGS) entry which is preliminary data.</text>
</comment>
<reference evidence="2" key="1">
    <citation type="submission" date="2016-11" db="EMBL/GenBank/DDBJ databases">
        <title>The genome sequence of Colletotrichum cuscutae.</title>
        <authorList>
            <person name="Baroncelli R."/>
        </authorList>
    </citation>
    <scope>NUCLEOTIDE SEQUENCE</scope>
    <source>
        <strain evidence="2">IMI 304802</strain>
    </source>
</reference>
<gene>
    <name evidence="2" type="ORF">CCUS01_11905</name>
</gene>
<feature type="region of interest" description="Disordered" evidence="1">
    <location>
        <begin position="305"/>
        <end position="345"/>
    </location>
</feature>
<feature type="compositionally biased region" description="Basic and acidic residues" evidence="1">
    <location>
        <begin position="305"/>
        <end position="314"/>
    </location>
</feature>
<feature type="compositionally biased region" description="Low complexity" evidence="1">
    <location>
        <begin position="133"/>
        <end position="156"/>
    </location>
</feature>
<protein>
    <submittedName>
        <fullName evidence="2">Uncharacterized protein</fullName>
    </submittedName>
</protein>
<feature type="region of interest" description="Disordered" evidence="1">
    <location>
        <begin position="133"/>
        <end position="174"/>
    </location>
</feature>
<proteinExistence type="predicted"/>
<evidence type="ECO:0000256" key="1">
    <source>
        <dbReference type="SAM" id="MobiDB-lite"/>
    </source>
</evidence>
<evidence type="ECO:0000313" key="2">
    <source>
        <dbReference type="EMBL" id="KAK1448161.1"/>
    </source>
</evidence>
<dbReference type="AlphaFoldDB" id="A0AAI9XGJ2"/>